<proteinExistence type="predicted"/>
<reference evidence="2" key="1">
    <citation type="submission" date="2022-09" db="EMBL/GenBank/DDBJ databases">
        <title>Genomic of Burkholderia gladioli.</title>
        <authorList>
            <person name="Wu H."/>
        </authorList>
    </citation>
    <scope>NUCLEOTIDE SEQUENCE</scope>
    <source>
        <strain evidence="2">ZN-S4</strain>
        <plasmid evidence="2">unnamed1</plasmid>
    </source>
</reference>
<dbReference type="Proteomes" id="UP001059745">
    <property type="component" value="Plasmid unnamed1"/>
</dbReference>
<feature type="compositionally biased region" description="Polar residues" evidence="1">
    <location>
        <begin position="123"/>
        <end position="142"/>
    </location>
</feature>
<dbReference type="RefSeq" id="WP_260531916.1">
    <property type="nucleotide sequence ID" value="NZ_CP104216.1"/>
</dbReference>
<accession>A0AB38U639</accession>
<feature type="region of interest" description="Disordered" evidence="1">
    <location>
        <begin position="96"/>
        <end position="153"/>
    </location>
</feature>
<evidence type="ECO:0000256" key="1">
    <source>
        <dbReference type="SAM" id="MobiDB-lite"/>
    </source>
</evidence>
<name>A0AB38U639_BURGA</name>
<dbReference type="InterPro" id="IPR010781">
    <property type="entry name" value="DUF1376"/>
</dbReference>
<geneLocation type="plasmid" evidence="2 3">
    <name>unnamed1</name>
</geneLocation>
<gene>
    <name evidence="2" type="ORF">NYZ96_35305</name>
</gene>
<dbReference type="EMBL" id="CP104216">
    <property type="protein sequence ID" value="UWX75352.1"/>
    <property type="molecule type" value="Genomic_DNA"/>
</dbReference>
<dbReference type="AlphaFoldDB" id="A0AB38U639"/>
<keyword evidence="2" id="KW-0614">Plasmid</keyword>
<dbReference type="Pfam" id="PF07120">
    <property type="entry name" value="DUF1376"/>
    <property type="match status" value="1"/>
</dbReference>
<organism evidence="2 3">
    <name type="scientific">Burkholderia gladioli</name>
    <name type="common">Pseudomonas marginata</name>
    <name type="synonym">Phytomonas marginata</name>
    <dbReference type="NCBI Taxonomy" id="28095"/>
    <lineage>
        <taxon>Bacteria</taxon>
        <taxon>Pseudomonadati</taxon>
        <taxon>Pseudomonadota</taxon>
        <taxon>Betaproteobacteria</taxon>
        <taxon>Burkholderiales</taxon>
        <taxon>Burkholderiaceae</taxon>
        <taxon>Burkholderia</taxon>
    </lineage>
</organism>
<sequence length="258" mass="28908">MHSYLHHIGDFRSGTYSMTRLQRAIYRELLDLYYDKEKPLGPTEKAVCQEIGAHTDEEIEIVYWILSFKFEKTETGFVHDVCERVIAEYRAKADVARENGKSGGRPRKPRGNPEKPSGLFQEPSGNPEQTGSKANHKPLTNNHKPEEPKTQRAPRFDAQAHLVSLSVDPQVAADWLKLRKGKRLASTETAFAGVQAEAQKAGLSLDAALRICCMRGWGGFDASWLTRDSPRGVPAKQSRHNGFDQIDYREGVAPDGTF</sequence>
<protein>
    <submittedName>
        <fullName evidence="2">YdaU family protein</fullName>
    </submittedName>
</protein>
<evidence type="ECO:0000313" key="2">
    <source>
        <dbReference type="EMBL" id="UWX75352.1"/>
    </source>
</evidence>
<evidence type="ECO:0000313" key="3">
    <source>
        <dbReference type="Proteomes" id="UP001059745"/>
    </source>
</evidence>